<keyword evidence="3" id="KW-1185">Reference proteome</keyword>
<accession>A0ABN2AHF3</accession>
<evidence type="ECO:0000313" key="3">
    <source>
        <dbReference type="Proteomes" id="UP001501470"/>
    </source>
</evidence>
<feature type="region of interest" description="Disordered" evidence="1">
    <location>
        <begin position="209"/>
        <end position="265"/>
    </location>
</feature>
<organism evidence="2 3">
    <name type="scientific">Dactylosporangium maewongense</name>
    <dbReference type="NCBI Taxonomy" id="634393"/>
    <lineage>
        <taxon>Bacteria</taxon>
        <taxon>Bacillati</taxon>
        <taxon>Actinomycetota</taxon>
        <taxon>Actinomycetes</taxon>
        <taxon>Micromonosporales</taxon>
        <taxon>Micromonosporaceae</taxon>
        <taxon>Dactylosporangium</taxon>
    </lineage>
</organism>
<sequence length="265" mass="28575">MDDASAALDGPPTPHRLRANNDAVAVLLLRCAGSGRSFWHWTEQEWTAILGEEQQGFRAAAPDRADDAVRPPFGFTAFLPGGFTAFHRLGSFSRLVLAWRAFGRDRVDSEIRRIRAVLAERGYRPGRDEDKLLPMVTCQVFLLNRSTHIDALSTGLCGRIRCEQLPVAHRECDGSPFRCSLARVAAPARGSTGPWVAARHVWGERRGRAVGRPGHGASAAWSQGVRAAGPGAAPRGGVGAAARRGRLNQQARTAPSRHAAAVRGP</sequence>
<dbReference type="EMBL" id="BAAAQD010000007">
    <property type="protein sequence ID" value="GAA1519357.1"/>
    <property type="molecule type" value="Genomic_DNA"/>
</dbReference>
<feature type="compositionally biased region" description="Low complexity" evidence="1">
    <location>
        <begin position="224"/>
        <end position="233"/>
    </location>
</feature>
<reference evidence="2 3" key="1">
    <citation type="journal article" date="2019" name="Int. J. Syst. Evol. Microbiol.">
        <title>The Global Catalogue of Microorganisms (GCM) 10K type strain sequencing project: providing services to taxonomists for standard genome sequencing and annotation.</title>
        <authorList>
            <consortium name="The Broad Institute Genomics Platform"/>
            <consortium name="The Broad Institute Genome Sequencing Center for Infectious Disease"/>
            <person name="Wu L."/>
            <person name="Ma J."/>
        </authorList>
    </citation>
    <scope>NUCLEOTIDE SEQUENCE [LARGE SCALE GENOMIC DNA]</scope>
    <source>
        <strain evidence="2 3">JCM 15933</strain>
    </source>
</reference>
<proteinExistence type="predicted"/>
<name>A0ABN2AHF3_9ACTN</name>
<dbReference type="Proteomes" id="UP001501470">
    <property type="component" value="Unassembled WGS sequence"/>
</dbReference>
<evidence type="ECO:0000256" key="1">
    <source>
        <dbReference type="SAM" id="MobiDB-lite"/>
    </source>
</evidence>
<protein>
    <submittedName>
        <fullName evidence="2">Uncharacterized protein</fullName>
    </submittedName>
</protein>
<comment type="caution">
    <text evidence="2">The sequence shown here is derived from an EMBL/GenBank/DDBJ whole genome shotgun (WGS) entry which is preliminary data.</text>
</comment>
<evidence type="ECO:0000313" key="2">
    <source>
        <dbReference type="EMBL" id="GAA1519357.1"/>
    </source>
</evidence>
<gene>
    <name evidence="2" type="ORF">GCM10009827_038350</name>
</gene>